<dbReference type="GO" id="GO:0008270">
    <property type="term" value="F:zinc ion binding"/>
    <property type="evidence" value="ECO:0007669"/>
    <property type="project" value="UniProtKB-KW"/>
</dbReference>
<feature type="domain" description="CCHC-type" evidence="2">
    <location>
        <begin position="70"/>
        <end position="84"/>
    </location>
</feature>
<dbReference type="GO" id="GO:0003676">
    <property type="term" value="F:nucleic acid binding"/>
    <property type="evidence" value="ECO:0007669"/>
    <property type="project" value="InterPro"/>
</dbReference>
<organism evidence="3">
    <name type="scientific">Haemonchus contortus</name>
    <name type="common">Barber pole worm</name>
    <dbReference type="NCBI Taxonomy" id="6289"/>
    <lineage>
        <taxon>Eukaryota</taxon>
        <taxon>Metazoa</taxon>
        <taxon>Ecdysozoa</taxon>
        <taxon>Nematoda</taxon>
        <taxon>Chromadorea</taxon>
        <taxon>Rhabditida</taxon>
        <taxon>Rhabditina</taxon>
        <taxon>Rhabditomorpha</taxon>
        <taxon>Strongyloidea</taxon>
        <taxon>Trichostrongylidae</taxon>
        <taxon>Haemonchus</taxon>
    </lineage>
</organism>
<dbReference type="EMBL" id="CAVP010058425">
    <property type="protein sequence ID" value="CDL94630.1"/>
    <property type="molecule type" value="Genomic_DNA"/>
</dbReference>
<dbReference type="InterPro" id="IPR036875">
    <property type="entry name" value="Znf_CCHC_sf"/>
</dbReference>
<dbReference type="AlphaFoldDB" id="W6NCQ2"/>
<dbReference type="GO" id="GO:0019899">
    <property type="term" value="F:enzyme binding"/>
    <property type="evidence" value="ECO:0007669"/>
    <property type="project" value="UniProtKB-ARBA"/>
</dbReference>
<dbReference type="OrthoDB" id="9386882at2759"/>
<evidence type="ECO:0000256" key="1">
    <source>
        <dbReference type="PROSITE-ProRule" id="PRU00047"/>
    </source>
</evidence>
<dbReference type="GO" id="GO:0005737">
    <property type="term" value="C:cytoplasm"/>
    <property type="evidence" value="ECO:0007669"/>
    <property type="project" value="UniProtKB-ARBA"/>
</dbReference>
<sequence length="166" mass="18364">MPELRKTGRSKLVQRLKPWWEERSAEYSTLLVVEKENHQEYNVESTGISRTKNKNAQFGKNGARKESRQCFACGKPGHVARDCRAPQSQAKAVTAVAGPEKLPGSYAALVEKWVCTTEAKTDDKEFGDFSGKKTAVDTVIFGIKAQALLQYRVASDRDSGKVAQGQ</sequence>
<dbReference type="Pfam" id="PF00098">
    <property type="entry name" value="zf-CCHC"/>
    <property type="match status" value="1"/>
</dbReference>
<keyword evidence="1" id="KW-0479">Metal-binding</keyword>
<reference evidence="3" key="1">
    <citation type="submission" date="2013-03" db="EMBL/GenBank/DDBJ databases">
        <authorList>
            <person name="Aslett M."/>
        </authorList>
    </citation>
    <scope>NUCLEOTIDE SEQUENCE [LARGE SCALE GENOMIC DNA]</scope>
    <source>
        <strain evidence="3">ISE/inbred ISE</strain>
    </source>
</reference>
<proteinExistence type="predicted"/>
<evidence type="ECO:0000313" key="3">
    <source>
        <dbReference type="EMBL" id="CDL94630.1"/>
    </source>
</evidence>
<evidence type="ECO:0000259" key="2">
    <source>
        <dbReference type="PROSITE" id="PS50158"/>
    </source>
</evidence>
<name>W6NCQ2_HAECO</name>
<keyword evidence="1" id="KW-0862">Zinc</keyword>
<dbReference type="Gene3D" id="4.10.60.10">
    <property type="entry name" value="Zinc finger, CCHC-type"/>
    <property type="match status" value="1"/>
</dbReference>
<dbReference type="PROSITE" id="PS50158">
    <property type="entry name" value="ZF_CCHC"/>
    <property type="match status" value="1"/>
</dbReference>
<gene>
    <name evidence="3" type="ORF">HCOI_01110000</name>
</gene>
<dbReference type="InterPro" id="IPR001878">
    <property type="entry name" value="Znf_CCHC"/>
</dbReference>
<dbReference type="SUPFAM" id="SSF57756">
    <property type="entry name" value="Retrovirus zinc finger-like domains"/>
    <property type="match status" value="1"/>
</dbReference>
<dbReference type="SMART" id="SM00343">
    <property type="entry name" value="ZnF_C2HC"/>
    <property type="match status" value="1"/>
</dbReference>
<reference evidence="3" key="2">
    <citation type="submission" date="2013-05" db="EMBL/GenBank/DDBJ databases">
        <title>The genome and transcriptome of Haemonchus contortus: a key model parasite for drug and vaccine discovery.</title>
        <authorList>
            <person name="Laing R."/>
            <person name="Kikuchi T."/>
            <person name="Martinelli A."/>
            <person name="Tsai I.J."/>
            <person name="Beech R.N."/>
            <person name="Redman E."/>
            <person name="Holroyd N."/>
            <person name="Bartley D.J."/>
            <person name="Beasley H."/>
            <person name="Britton C."/>
            <person name="Curran D."/>
            <person name="Devaney E."/>
            <person name="Gilabert A."/>
            <person name="Jackson F."/>
            <person name="Hunt M."/>
            <person name="Johnston S."/>
            <person name="Kryukov I."/>
            <person name="Li K."/>
            <person name="Morrison A.A."/>
            <person name="Reid A.J."/>
            <person name="Sargison N."/>
            <person name="Saunders G."/>
            <person name="Wasmuth J.D."/>
            <person name="Wolstenholme A."/>
            <person name="Berriman M."/>
            <person name="Gilleard J.S."/>
            <person name="Cotton J.A."/>
        </authorList>
    </citation>
    <scope>NUCLEOTIDE SEQUENCE [LARGE SCALE GENOMIC DNA]</scope>
    <source>
        <strain evidence="3">ISE/inbred ISE</strain>
    </source>
</reference>
<comment type="caution">
    <text evidence="3">The sequence shown here is derived from an EMBL/GenBank/DDBJ whole genome shotgun (WGS) entry which is preliminary data.</text>
</comment>
<protein>
    <submittedName>
        <fullName evidence="3">Zinc finger domain containing protein</fullName>
    </submittedName>
</protein>
<accession>W6NCQ2</accession>
<keyword evidence="1" id="KW-0863">Zinc-finger</keyword>